<dbReference type="RefSeq" id="WP_190021248.1">
    <property type="nucleotide sequence ID" value="NZ_BMUT01000003.1"/>
</dbReference>
<protein>
    <recommendedName>
        <fullName evidence="3">DUF11 domain-containing protein</fullName>
    </recommendedName>
</protein>
<evidence type="ECO:0008006" key="3">
    <source>
        <dbReference type="Google" id="ProtNLM"/>
    </source>
</evidence>
<organism evidence="1 2">
    <name type="scientific">Streptomyces hiroshimensis</name>
    <dbReference type="NCBI Taxonomy" id="66424"/>
    <lineage>
        <taxon>Bacteria</taxon>
        <taxon>Bacillati</taxon>
        <taxon>Actinomycetota</taxon>
        <taxon>Actinomycetes</taxon>
        <taxon>Kitasatosporales</taxon>
        <taxon>Streptomycetaceae</taxon>
        <taxon>Streptomyces</taxon>
    </lineage>
</organism>
<accession>A0ABQ2Y9C0</accession>
<reference evidence="2" key="1">
    <citation type="journal article" date="2019" name="Int. J. Syst. Evol. Microbiol.">
        <title>The Global Catalogue of Microorganisms (GCM) 10K type strain sequencing project: providing services to taxonomists for standard genome sequencing and annotation.</title>
        <authorList>
            <consortium name="The Broad Institute Genomics Platform"/>
            <consortium name="The Broad Institute Genome Sequencing Center for Infectious Disease"/>
            <person name="Wu L."/>
            <person name="Ma J."/>
        </authorList>
    </citation>
    <scope>NUCLEOTIDE SEQUENCE [LARGE SCALE GENOMIC DNA]</scope>
    <source>
        <strain evidence="2">JCM 4586</strain>
    </source>
</reference>
<name>A0ABQ2Y9C0_9ACTN</name>
<keyword evidence="2" id="KW-1185">Reference proteome</keyword>
<gene>
    <name evidence="1" type="ORF">GCM10010324_19680</name>
</gene>
<evidence type="ECO:0000313" key="2">
    <source>
        <dbReference type="Proteomes" id="UP000659223"/>
    </source>
</evidence>
<proteinExistence type="predicted"/>
<dbReference type="Proteomes" id="UP000659223">
    <property type="component" value="Unassembled WGS sequence"/>
</dbReference>
<sequence>MNSSATALSYSVHTDPAPLRVGTEKAPAHATVRITLTNSGPDPVPCGTIAFTLPVGSGPEALTAAPDTIRASTDDAGWSAEHRGGGVVHVRPAADGTELKPGARVVVTLADITVNHAVGAITLGISESGGAGGGVGGLRAGGSPESLRRAPGGLRLAKASPTAMLEDFRPDRVDVPNGGTVKLTWKCEVGPDYELFYGDQRRLVNDCIDEDGNGEWTSPGLTSATAFMILGSTVRDGVPVTYGLTTAVTVDVPDLEVGDLDVNGSVRLFGRAAEIAGGTESSPAEYVADTDGVITGYIKTTQDQVPAELKVFVTPPELRRQQFATQSWDARGGTLNQEASLFVPVPKGSRVRVVQKGDTNFTAALTWFPFGAGSLTPPPQ</sequence>
<dbReference type="EMBL" id="BMUT01000003">
    <property type="protein sequence ID" value="GGX74407.1"/>
    <property type="molecule type" value="Genomic_DNA"/>
</dbReference>
<evidence type="ECO:0000313" key="1">
    <source>
        <dbReference type="EMBL" id="GGX74407.1"/>
    </source>
</evidence>
<comment type="caution">
    <text evidence="1">The sequence shown here is derived from an EMBL/GenBank/DDBJ whole genome shotgun (WGS) entry which is preliminary data.</text>
</comment>